<dbReference type="Proteomes" id="UP001151532">
    <property type="component" value="Chromosome 16"/>
</dbReference>
<dbReference type="AlphaFoldDB" id="A0A9Q0VSQ5"/>
<evidence type="ECO:0000256" key="1">
    <source>
        <dbReference type="SAM" id="Phobius"/>
    </source>
</evidence>
<keyword evidence="1" id="KW-0812">Transmembrane</keyword>
<reference evidence="2" key="2">
    <citation type="journal article" date="2023" name="Int. J. Mol. Sci.">
        <title>De Novo Assembly and Annotation of 11 Diverse Shrub Willow (Salix) Genomes Reveals Novel Gene Organization in Sex-Linked Regions.</title>
        <authorList>
            <person name="Hyden B."/>
            <person name="Feng K."/>
            <person name="Yates T.B."/>
            <person name="Jawdy S."/>
            <person name="Cereghino C."/>
            <person name="Smart L.B."/>
            <person name="Muchero W."/>
        </authorList>
    </citation>
    <scope>NUCLEOTIDE SEQUENCE</scope>
    <source>
        <tissue evidence="2">Shoot tip</tissue>
    </source>
</reference>
<proteinExistence type="predicted"/>
<gene>
    <name evidence="2" type="ORF">OIU79_026831</name>
</gene>
<sequence>MVYLIESGKTNLLFTVTMAIKEKLLNYKYHIFFTLIFSVILVSIILVAPSFLTILAYFCPLLLSTALFLGAVIFFGKTSLPGPDSSGDKAGEGLLDYVAGQPEQAVESFKPDQ</sequence>
<dbReference type="EMBL" id="JAPFFK010000007">
    <property type="protein sequence ID" value="KAJ6754074.1"/>
    <property type="molecule type" value="Genomic_DNA"/>
</dbReference>
<feature type="transmembrane region" description="Helical" evidence="1">
    <location>
        <begin position="29"/>
        <end position="48"/>
    </location>
</feature>
<dbReference type="PANTHER" id="PTHR34125">
    <property type="entry name" value="OS01G0762900 PROTEIN"/>
    <property type="match status" value="1"/>
</dbReference>
<comment type="caution">
    <text evidence="2">The sequence shown here is derived from an EMBL/GenBank/DDBJ whole genome shotgun (WGS) entry which is preliminary data.</text>
</comment>
<feature type="transmembrane region" description="Helical" evidence="1">
    <location>
        <begin position="54"/>
        <end position="75"/>
    </location>
</feature>
<keyword evidence="1" id="KW-0472">Membrane</keyword>
<protein>
    <submittedName>
        <fullName evidence="2">Uncharacterized protein</fullName>
    </submittedName>
</protein>
<evidence type="ECO:0000313" key="2">
    <source>
        <dbReference type="EMBL" id="KAJ6754074.1"/>
    </source>
</evidence>
<keyword evidence="3" id="KW-1185">Reference proteome</keyword>
<keyword evidence="1" id="KW-1133">Transmembrane helix</keyword>
<accession>A0A9Q0VSQ5</accession>
<reference evidence="2" key="1">
    <citation type="submission" date="2022-11" db="EMBL/GenBank/DDBJ databases">
        <authorList>
            <person name="Hyden B.L."/>
            <person name="Feng K."/>
            <person name="Yates T."/>
            <person name="Jawdy S."/>
            <person name="Smart L.B."/>
            <person name="Muchero W."/>
        </authorList>
    </citation>
    <scope>NUCLEOTIDE SEQUENCE</scope>
    <source>
        <tissue evidence="2">Shoot tip</tissue>
    </source>
</reference>
<name>A0A9Q0VSQ5_SALPP</name>
<organism evidence="2 3">
    <name type="scientific">Salix purpurea</name>
    <name type="common">Purple osier willow</name>
    <dbReference type="NCBI Taxonomy" id="77065"/>
    <lineage>
        <taxon>Eukaryota</taxon>
        <taxon>Viridiplantae</taxon>
        <taxon>Streptophyta</taxon>
        <taxon>Embryophyta</taxon>
        <taxon>Tracheophyta</taxon>
        <taxon>Spermatophyta</taxon>
        <taxon>Magnoliopsida</taxon>
        <taxon>eudicotyledons</taxon>
        <taxon>Gunneridae</taxon>
        <taxon>Pentapetalae</taxon>
        <taxon>rosids</taxon>
        <taxon>fabids</taxon>
        <taxon>Malpighiales</taxon>
        <taxon>Salicaceae</taxon>
        <taxon>Saliceae</taxon>
        <taxon>Salix</taxon>
    </lineage>
</organism>
<dbReference type="PANTHER" id="PTHR34125:SF2">
    <property type="entry name" value="TRANSMEMBRANE PROTEIN"/>
    <property type="match status" value="1"/>
</dbReference>
<dbReference type="OrthoDB" id="649865at2759"/>
<evidence type="ECO:0000313" key="3">
    <source>
        <dbReference type="Proteomes" id="UP001151532"/>
    </source>
</evidence>